<comment type="caution">
    <text evidence="2">The sequence shown here is derived from an EMBL/GenBank/DDBJ whole genome shotgun (WGS) entry which is preliminary data.</text>
</comment>
<proteinExistence type="predicted"/>
<evidence type="ECO:0008006" key="4">
    <source>
        <dbReference type="Google" id="ProtNLM"/>
    </source>
</evidence>
<dbReference type="RefSeq" id="WP_003847186.1">
    <property type="nucleotide sequence ID" value="NZ_BQKK01000009.1"/>
</dbReference>
<evidence type="ECO:0000256" key="1">
    <source>
        <dbReference type="SAM" id="MobiDB-lite"/>
    </source>
</evidence>
<dbReference type="AlphaFoldDB" id="A0AAV5GCD4"/>
<protein>
    <recommendedName>
        <fullName evidence="4">SCP domain-containing protein</fullName>
    </recommendedName>
</protein>
<evidence type="ECO:0000313" key="2">
    <source>
        <dbReference type="EMBL" id="GJN43955.1"/>
    </source>
</evidence>
<dbReference type="EMBL" id="BQKK01000009">
    <property type="protein sequence ID" value="GJN43955.1"/>
    <property type="molecule type" value="Genomic_DNA"/>
</dbReference>
<gene>
    <name evidence="2" type="ORF">CAT723_24340</name>
</gene>
<dbReference type="Proteomes" id="UP001054925">
    <property type="component" value="Unassembled WGS sequence"/>
</dbReference>
<sequence>MQLPESIAGKLSELFSGAHATNIIKVGITAISLVLALLAAVGSSSGAPQDDDSSPEETAPNTHPDYRTPSLEVQTQLATIQTEVYQAVNEMRQEQNLGLVFEYPERQDAAQLKAQTNAVTGTEEPVAENISMLQAHLPLEEASGYEFIERLRTSEPHAAVLMDSQYLNMAVSAAYSADDNQVWLVLQFE</sequence>
<reference evidence="2" key="1">
    <citation type="submission" date="2021-12" db="EMBL/GenBank/DDBJ databases">
        <title>Draft genome sequence of Corynebacterium ammoniagenes strain T-723.</title>
        <authorList>
            <person name="Matsuzawa M."/>
            <person name="Hiratani M."/>
            <person name="Abe I."/>
            <person name="Tsuji Y."/>
            <person name="Nakamura J."/>
        </authorList>
    </citation>
    <scope>NUCLEOTIDE SEQUENCE</scope>
    <source>
        <strain evidence="2">T-723</strain>
    </source>
</reference>
<accession>A0AAV5GCD4</accession>
<feature type="region of interest" description="Disordered" evidence="1">
    <location>
        <begin position="44"/>
        <end position="68"/>
    </location>
</feature>
<name>A0AAV5GCD4_CORAM</name>
<evidence type="ECO:0000313" key="3">
    <source>
        <dbReference type="Proteomes" id="UP001054925"/>
    </source>
</evidence>
<organism evidence="2 3">
    <name type="scientific">Corynebacterium ammoniagenes</name>
    <name type="common">Brevibacterium ammoniagenes</name>
    <dbReference type="NCBI Taxonomy" id="1697"/>
    <lineage>
        <taxon>Bacteria</taxon>
        <taxon>Bacillati</taxon>
        <taxon>Actinomycetota</taxon>
        <taxon>Actinomycetes</taxon>
        <taxon>Mycobacteriales</taxon>
        <taxon>Corynebacteriaceae</taxon>
        <taxon>Corynebacterium</taxon>
    </lineage>
</organism>